<dbReference type="InterPro" id="IPR007138">
    <property type="entry name" value="ABM_dom"/>
</dbReference>
<evidence type="ECO:0000313" key="3">
    <source>
        <dbReference type="Proteomes" id="UP000247591"/>
    </source>
</evidence>
<keyword evidence="2" id="KW-0503">Monooxygenase</keyword>
<evidence type="ECO:0000313" key="2">
    <source>
        <dbReference type="EMBL" id="PYE20767.1"/>
    </source>
</evidence>
<name>A0A318RPE4_WILLI</name>
<keyword evidence="3" id="KW-1185">Reference proteome</keyword>
<dbReference type="PROSITE" id="PS51725">
    <property type="entry name" value="ABM"/>
    <property type="match status" value="1"/>
</dbReference>
<dbReference type="OrthoDB" id="287932at2"/>
<dbReference type="EMBL" id="QJSP01000001">
    <property type="protein sequence ID" value="PYE20767.1"/>
    <property type="molecule type" value="Genomic_DNA"/>
</dbReference>
<dbReference type="GO" id="GO:0004497">
    <property type="term" value="F:monooxygenase activity"/>
    <property type="evidence" value="ECO:0007669"/>
    <property type="project" value="UniProtKB-KW"/>
</dbReference>
<feature type="domain" description="ABM" evidence="1">
    <location>
        <begin position="2"/>
        <end position="94"/>
    </location>
</feature>
<keyword evidence="2" id="KW-0560">Oxidoreductase</keyword>
<dbReference type="Gene3D" id="3.30.70.100">
    <property type="match status" value="1"/>
</dbReference>
<accession>A0A318RPE4</accession>
<dbReference type="AlphaFoldDB" id="A0A318RPE4"/>
<evidence type="ECO:0000259" key="1">
    <source>
        <dbReference type="PROSITE" id="PS51725"/>
    </source>
</evidence>
<organism evidence="2 3">
    <name type="scientific">Williamsia limnetica</name>
    <dbReference type="NCBI Taxonomy" id="882452"/>
    <lineage>
        <taxon>Bacteria</taxon>
        <taxon>Bacillati</taxon>
        <taxon>Actinomycetota</taxon>
        <taxon>Actinomycetes</taxon>
        <taxon>Mycobacteriales</taxon>
        <taxon>Nocardiaceae</taxon>
        <taxon>Williamsia</taxon>
    </lineage>
</organism>
<comment type="caution">
    <text evidence="2">The sequence shown here is derived from an EMBL/GenBank/DDBJ whole genome shotgun (WGS) entry which is preliminary data.</text>
</comment>
<dbReference type="SUPFAM" id="SSF54909">
    <property type="entry name" value="Dimeric alpha+beta barrel"/>
    <property type="match status" value="1"/>
</dbReference>
<protein>
    <submittedName>
        <fullName evidence="2">Antibiotic biosynthesis monooxygenase</fullName>
    </submittedName>
</protein>
<dbReference type="InterPro" id="IPR011008">
    <property type="entry name" value="Dimeric_a/b-barrel"/>
</dbReference>
<dbReference type="Pfam" id="PF03992">
    <property type="entry name" value="ABM"/>
    <property type="match status" value="1"/>
</dbReference>
<sequence>MIIVAGSLNVAPEHRSAYLDHCREVISSARSTPGCLDFHLSADPLEAGRINVYERWRGRTELDTFRGSGTDDEQNAQILGADVREYICDREIRL</sequence>
<reference evidence="2 3" key="1">
    <citation type="submission" date="2018-06" db="EMBL/GenBank/DDBJ databases">
        <title>Genomic Encyclopedia of Type Strains, Phase IV (KMG-IV): sequencing the most valuable type-strain genomes for metagenomic binning, comparative biology and taxonomic classification.</title>
        <authorList>
            <person name="Goeker M."/>
        </authorList>
    </citation>
    <scope>NUCLEOTIDE SEQUENCE [LARGE SCALE GENOMIC DNA]</scope>
    <source>
        <strain evidence="2 3">DSM 45521</strain>
    </source>
</reference>
<dbReference type="Proteomes" id="UP000247591">
    <property type="component" value="Unassembled WGS sequence"/>
</dbReference>
<gene>
    <name evidence="2" type="ORF">DFR67_101158</name>
</gene>
<proteinExistence type="predicted"/>